<protein>
    <recommendedName>
        <fullName evidence="4">DUF4890 domain-containing protein</fullName>
    </recommendedName>
</protein>
<dbReference type="RefSeq" id="WP_139698418.1">
    <property type="nucleotide sequence ID" value="NZ_CP074074.1"/>
</dbReference>
<comment type="caution">
    <text evidence="2">The sequence shown here is derived from an EMBL/GenBank/DDBJ whole genome shotgun (WGS) entry which is preliminary data.</text>
</comment>
<gene>
    <name evidence="2" type="ORF">FGF67_14140</name>
</gene>
<dbReference type="AlphaFoldDB" id="A0A5C4SHD0"/>
<organism evidence="2 3">
    <name type="scientific">Allotamlana fucoidanivorans</name>
    <dbReference type="NCBI Taxonomy" id="2583814"/>
    <lineage>
        <taxon>Bacteria</taxon>
        <taxon>Pseudomonadati</taxon>
        <taxon>Bacteroidota</taxon>
        <taxon>Flavobacteriia</taxon>
        <taxon>Flavobacteriales</taxon>
        <taxon>Flavobacteriaceae</taxon>
        <taxon>Allotamlana</taxon>
    </lineage>
</organism>
<feature type="chain" id="PRO_5022792967" description="DUF4890 domain-containing protein" evidence="1">
    <location>
        <begin position="20"/>
        <end position="117"/>
    </location>
</feature>
<sequence length="117" mass="13632">MKKIVFTLLLIVAFASSYGQSKWHKQQNQIFVDAAAKEYGLDDSQKEKLYDVRLDMVTAYMDSNKAMKAGDITKEEMRAKNKEASETFHTELAKITGKPYKEMKPWLDEMREKMNKK</sequence>
<proteinExistence type="predicted"/>
<dbReference type="EMBL" id="VDCS01000014">
    <property type="protein sequence ID" value="TNJ42410.1"/>
    <property type="molecule type" value="Genomic_DNA"/>
</dbReference>
<dbReference type="Proteomes" id="UP000308713">
    <property type="component" value="Unassembled WGS sequence"/>
</dbReference>
<feature type="signal peptide" evidence="1">
    <location>
        <begin position="1"/>
        <end position="19"/>
    </location>
</feature>
<accession>A0A5C4SHD0</accession>
<dbReference type="OrthoDB" id="1448289at2"/>
<keyword evidence="1" id="KW-0732">Signal</keyword>
<reference evidence="2 3" key="1">
    <citation type="submission" date="2019-05" db="EMBL/GenBank/DDBJ databases">
        <title>Tamlana fucoidanivorans sp. nov., isolated from the surface of algae collected from Fujian province in China.</title>
        <authorList>
            <person name="Li J."/>
        </authorList>
    </citation>
    <scope>NUCLEOTIDE SEQUENCE [LARGE SCALE GENOMIC DNA]</scope>
    <source>
        <strain evidence="2 3">CW2-9</strain>
    </source>
</reference>
<keyword evidence="3" id="KW-1185">Reference proteome</keyword>
<evidence type="ECO:0000256" key="1">
    <source>
        <dbReference type="SAM" id="SignalP"/>
    </source>
</evidence>
<evidence type="ECO:0000313" key="3">
    <source>
        <dbReference type="Proteomes" id="UP000308713"/>
    </source>
</evidence>
<name>A0A5C4SHD0_9FLAO</name>
<evidence type="ECO:0000313" key="2">
    <source>
        <dbReference type="EMBL" id="TNJ42410.1"/>
    </source>
</evidence>
<evidence type="ECO:0008006" key="4">
    <source>
        <dbReference type="Google" id="ProtNLM"/>
    </source>
</evidence>